<evidence type="ECO:0000313" key="10">
    <source>
        <dbReference type="Proteomes" id="UP001597249"/>
    </source>
</evidence>
<protein>
    <submittedName>
        <fullName evidence="9">S41 family peptidase</fullName>
    </submittedName>
</protein>
<evidence type="ECO:0000313" key="9">
    <source>
        <dbReference type="EMBL" id="MFD1392059.1"/>
    </source>
</evidence>
<name>A0ABW4B576_9LACO</name>
<evidence type="ECO:0000256" key="7">
    <source>
        <dbReference type="SAM" id="Phobius"/>
    </source>
</evidence>
<dbReference type="NCBIfam" id="TIGR00225">
    <property type="entry name" value="prc"/>
    <property type="match status" value="1"/>
</dbReference>
<feature type="transmembrane region" description="Helical" evidence="7">
    <location>
        <begin position="28"/>
        <end position="51"/>
    </location>
</feature>
<evidence type="ECO:0000256" key="4">
    <source>
        <dbReference type="ARBA" id="ARBA00022825"/>
    </source>
</evidence>
<dbReference type="InterPro" id="IPR036366">
    <property type="entry name" value="PGBDSf"/>
</dbReference>
<dbReference type="PANTHER" id="PTHR32060:SF30">
    <property type="entry name" value="CARBOXY-TERMINAL PROCESSING PROTEASE CTPA"/>
    <property type="match status" value="1"/>
</dbReference>
<feature type="domain" description="PDZ" evidence="8">
    <location>
        <begin position="127"/>
        <end position="183"/>
    </location>
</feature>
<evidence type="ECO:0000256" key="1">
    <source>
        <dbReference type="ARBA" id="ARBA00009179"/>
    </source>
</evidence>
<evidence type="ECO:0000256" key="6">
    <source>
        <dbReference type="SAM" id="MobiDB-lite"/>
    </source>
</evidence>
<dbReference type="PROSITE" id="PS50106">
    <property type="entry name" value="PDZ"/>
    <property type="match status" value="1"/>
</dbReference>
<dbReference type="Proteomes" id="UP001597249">
    <property type="component" value="Unassembled WGS sequence"/>
</dbReference>
<keyword evidence="3 5" id="KW-0378">Hydrolase</keyword>
<dbReference type="InterPro" id="IPR055210">
    <property type="entry name" value="CtpA/B_N"/>
</dbReference>
<keyword evidence="7" id="KW-1133">Transmembrane helix</keyword>
<keyword evidence="7" id="KW-0472">Membrane</keyword>
<dbReference type="Pfam" id="PF03572">
    <property type="entry name" value="Peptidase_S41"/>
    <property type="match status" value="1"/>
</dbReference>
<dbReference type="Gene3D" id="1.10.101.10">
    <property type="entry name" value="PGBD-like superfamily/PGBD"/>
    <property type="match status" value="1"/>
</dbReference>
<keyword evidence="2 5" id="KW-0645">Protease</keyword>
<dbReference type="InterPro" id="IPR036034">
    <property type="entry name" value="PDZ_sf"/>
</dbReference>
<dbReference type="Gene3D" id="3.30.750.44">
    <property type="match status" value="1"/>
</dbReference>
<evidence type="ECO:0000256" key="2">
    <source>
        <dbReference type="ARBA" id="ARBA00022670"/>
    </source>
</evidence>
<keyword evidence="4 5" id="KW-0720">Serine protease</keyword>
<accession>A0ABW4B576</accession>
<dbReference type="Gene3D" id="2.30.42.10">
    <property type="match status" value="1"/>
</dbReference>
<evidence type="ECO:0000256" key="5">
    <source>
        <dbReference type="RuleBase" id="RU004404"/>
    </source>
</evidence>
<dbReference type="SUPFAM" id="SSF52096">
    <property type="entry name" value="ClpP/crotonase"/>
    <property type="match status" value="1"/>
</dbReference>
<dbReference type="Gene3D" id="3.90.226.10">
    <property type="entry name" value="2-enoyl-CoA Hydratase, Chain A, domain 1"/>
    <property type="match status" value="1"/>
</dbReference>
<evidence type="ECO:0000256" key="3">
    <source>
        <dbReference type="ARBA" id="ARBA00022801"/>
    </source>
</evidence>
<dbReference type="PANTHER" id="PTHR32060">
    <property type="entry name" value="TAIL-SPECIFIC PROTEASE"/>
    <property type="match status" value="1"/>
</dbReference>
<proteinExistence type="inferred from homology"/>
<dbReference type="CDD" id="cd06782">
    <property type="entry name" value="cpPDZ_CPP-like"/>
    <property type="match status" value="1"/>
</dbReference>
<keyword evidence="10" id="KW-1185">Reference proteome</keyword>
<dbReference type="InterPro" id="IPR005151">
    <property type="entry name" value="Tail-specific_protease"/>
</dbReference>
<dbReference type="RefSeq" id="WP_125584514.1">
    <property type="nucleotide sequence ID" value="NZ_JBHTMO010000001.1"/>
</dbReference>
<dbReference type="InterPro" id="IPR036365">
    <property type="entry name" value="PGBD-like_sf"/>
</dbReference>
<organism evidence="9 10">
    <name type="scientific">Lacticaseibacillus jixianensis</name>
    <dbReference type="NCBI Taxonomy" id="2486012"/>
    <lineage>
        <taxon>Bacteria</taxon>
        <taxon>Bacillati</taxon>
        <taxon>Bacillota</taxon>
        <taxon>Bacilli</taxon>
        <taxon>Lactobacillales</taxon>
        <taxon>Lactobacillaceae</taxon>
        <taxon>Lacticaseibacillus</taxon>
    </lineage>
</organism>
<dbReference type="Pfam" id="PF13180">
    <property type="entry name" value="PDZ_2"/>
    <property type="match status" value="1"/>
</dbReference>
<dbReference type="SMART" id="SM00245">
    <property type="entry name" value="TSPc"/>
    <property type="match status" value="1"/>
</dbReference>
<comment type="caution">
    <text evidence="9">The sequence shown here is derived from an EMBL/GenBank/DDBJ whole genome shotgun (WGS) entry which is preliminary data.</text>
</comment>
<dbReference type="InterPro" id="IPR002477">
    <property type="entry name" value="Peptidoglycan-bd-like"/>
</dbReference>
<dbReference type="Pfam" id="PF22694">
    <property type="entry name" value="CtpB_N-like"/>
    <property type="match status" value="1"/>
</dbReference>
<reference evidence="10" key="1">
    <citation type="journal article" date="2019" name="Int. J. Syst. Evol. Microbiol.">
        <title>The Global Catalogue of Microorganisms (GCM) 10K type strain sequencing project: providing services to taxonomists for standard genome sequencing and annotation.</title>
        <authorList>
            <consortium name="The Broad Institute Genomics Platform"/>
            <consortium name="The Broad Institute Genome Sequencing Center for Infectious Disease"/>
            <person name="Wu L."/>
            <person name="Ma J."/>
        </authorList>
    </citation>
    <scope>NUCLEOTIDE SEQUENCE [LARGE SCALE GENOMIC DNA]</scope>
    <source>
        <strain evidence="10">CCM 8911</strain>
    </source>
</reference>
<dbReference type="SUPFAM" id="SSF50156">
    <property type="entry name" value="PDZ domain-like"/>
    <property type="match status" value="1"/>
</dbReference>
<dbReference type="InterPro" id="IPR004447">
    <property type="entry name" value="Peptidase_S41A"/>
</dbReference>
<dbReference type="CDD" id="cd07560">
    <property type="entry name" value="Peptidase_S41_CPP"/>
    <property type="match status" value="1"/>
</dbReference>
<gene>
    <name evidence="9" type="ORF">ACFQ3L_00450</name>
</gene>
<dbReference type="EMBL" id="JBHTMO010000001">
    <property type="protein sequence ID" value="MFD1392059.1"/>
    <property type="molecule type" value="Genomic_DNA"/>
</dbReference>
<comment type="similarity">
    <text evidence="1 5">Belongs to the peptidase S41A family.</text>
</comment>
<dbReference type="InterPro" id="IPR001478">
    <property type="entry name" value="PDZ"/>
</dbReference>
<keyword evidence="7" id="KW-0812">Transmembrane</keyword>
<dbReference type="Pfam" id="PF01471">
    <property type="entry name" value="PG_binding_1"/>
    <property type="match status" value="1"/>
</dbReference>
<dbReference type="SUPFAM" id="SSF47090">
    <property type="entry name" value="PGBD-like"/>
    <property type="match status" value="1"/>
</dbReference>
<sequence>MDNEPQHPDQTSQADPAKPDRKHRGFRFPAWATTLIAAVALLCGAGLGYALHPELNPGDKLHVPAEFGKVIATYNSIQANYYKKVSPAKLADGAISGMMGSLDDQFSTYLQNDAKSSLDSTISASFGGIGATVQQTGDKLMIQSIQPTSPAKKAGMRTGDQLMAVNGKSVAKQSVTEAVAKIRGKIGTTVKVTIRRGGADQTLTMKRAKITQDTVTAALNKTDKTIGVITVASFSDPTASQFEKAVKTMRKQGAKKFIIDLRGNPGGELTTALRMASMGLKNGQTIVKVEDRAGKTEVYKAGKGYDEGFKIKEPLAVLIDGNSASASEILAAAWNQSAKVPLIGTQNYGKGTVQNVAALGDNAEVKLTVAKWLTPNGSWINKKGLTPTIKAAYPAWAQIAGFATTTMKLGDESPDVKSLQISLAALGYNVGTVNGYFGPTVQTAVRQFQQQNGLPATGQTNGAMLTKMITLLSAKLQTEDAAMTAAVKQLDK</sequence>
<evidence type="ECO:0000259" key="8">
    <source>
        <dbReference type="PROSITE" id="PS50106"/>
    </source>
</evidence>
<feature type="region of interest" description="Disordered" evidence="6">
    <location>
        <begin position="1"/>
        <end position="23"/>
    </location>
</feature>
<dbReference type="InterPro" id="IPR029045">
    <property type="entry name" value="ClpP/crotonase-like_dom_sf"/>
</dbReference>
<dbReference type="SMART" id="SM00228">
    <property type="entry name" value="PDZ"/>
    <property type="match status" value="1"/>
</dbReference>